<keyword evidence="2" id="KW-1185">Reference proteome</keyword>
<dbReference type="InParanoid" id="A0A409XEV7"/>
<reference evidence="1 2" key="1">
    <citation type="journal article" date="2018" name="Evol. Lett.">
        <title>Horizontal gene cluster transfer increased hallucinogenic mushroom diversity.</title>
        <authorList>
            <person name="Reynolds H.T."/>
            <person name="Vijayakumar V."/>
            <person name="Gluck-Thaler E."/>
            <person name="Korotkin H.B."/>
            <person name="Matheny P.B."/>
            <person name="Slot J.C."/>
        </authorList>
    </citation>
    <scope>NUCLEOTIDE SEQUENCE [LARGE SCALE GENOMIC DNA]</scope>
    <source>
        <strain evidence="1 2">2631</strain>
    </source>
</reference>
<dbReference type="EMBL" id="NHYD01001904">
    <property type="protein sequence ID" value="PPQ89318.1"/>
    <property type="molecule type" value="Genomic_DNA"/>
</dbReference>
<comment type="caution">
    <text evidence="1">The sequence shown here is derived from an EMBL/GenBank/DDBJ whole genome shotgun (WGS) entry which is preliminary data.</text>
</comment>
<accession>A0A409XEV7</accession>
<name>A0A409XEV7_PSICY</name>
<proteinExistence type="predicted"/>
<gene>
    <name evidence="1" type="ORF">CVT25_003205</name>
</gene>
<organism evidence="1 2">
    <name type="scientific">Psilocybe cyanescens</name>
    <dbReference type="NCBI Taxonomy" id="93625"/>
    <lineage>
        <taxon>Eukaryota</taxon>
        <taxon>Fungi</taxon>
        <taxon>Dikarya</taxon>
        <taxon>Basidiomycota</taxon>
        <taxon>Agaricomycotina</taxon>
        <taxon>Agaricomycetes</taxon>
        <taxon>Agaricomycetidae</taxon>
        <taxon>Agaricales</taxon>
        <taxon>Agaricineae</taxon>
        <taxon>Strophariaceae</taxon>
        <taxon>Psilocybe</taxon>
    </lineage>
</organism>
<dbReference type="AlphaFoldDB" id="A0A409XEV7"/>
<evidence type="ECO:0000313" key="1">
    <source>
        <dbReference type="EMBL" id="PPQ89318.1"/>
    </source>
</evidence>
<dbReference type="Proteomes" id="UP000283269">
    <property type="component" value="Unassembled WGS sequence"/>
</dbReference>
<evidence type="ECO:0000313" key="2">
    <source>
        <dbReference type="Proteomes" id="UP000283269"/>
    </source>
</evidence>
<sequence>MGLAMKIGIAVIRFAYDSDTLNNCVKTYSQQHSELHLPPRAPLLRRVGSSSCVSEYSTLYIMWLTETYVQLHCWHRSLYVGHTVIYIHELCNN</sequence>
<protein>
    <submittedName>
        <fullName evidence="1">Uncharacterized protein</fullName>
    </submittedName>
</protein>